<dbReference type="InterPro" id="IPR002711">
    <property type="entry name" value="HNH"/>
</dbReference>
<accession>A0A3D3R1E4</accession>
<dbReference type="CDD" id="cd00085">
    <property type="entry name" value="HNHc"/>
    <property type="match status" value="1"/>
</dbReference>
<feature type="domain" description="HNH" evidence="1">
    <location>
        <begin position="196"/>
        <end position="246"/>
    </location>
</feature>
<name>A0A3D3R1E4_9PLAN</name>
<gene>
    <name evidence="2" type="ORF">DIT97_06245</name>
</gene>
<dbReference type="InterPro" id="IPR003615">
    <property type="entry name" value="HNH_nuc"/>
</dbReference>
<evidence type="ECO:0000313" key="3">
    <source>
        <dbReference type="Proteomes" id="UP000263642"/>
    </source>
</evidence>
<evidence type="ECO:0000313" key="2">
    <source>
        <dbReference type="EMBL" id="HCO22671.1"/>
    </source>
</evidence>
<dbReference type="GO" id="GO:0008270">
    <property type="term" value="F:zinc ion binding"/>
    <property type="evidence" value="ECO:0007669"/>
    <property type="project" value="InterPro"/>
</dbReference>
<protein>
    <submittedName>
        <fullName evidence="2">Restriction endonuclease</fullName>
    </submittedName>
</protein>
<evidence type="ECO:0000259" key="1">
    <source>
        <dbReference type="Pfam" id="PF01844"/>
    </source>
</evidence>
<proteinExistence type="predicted"/>
<keyword evidence="2" id="KW-0255">Endonuclease</keyword>
<sequence>MQLDKPQDIYSIMAGDIVTKRNLFDLVQYSKVESSPFWGGAEFVIGNTPQQGINWIGQLPAVKAVIIKTRPGSYEEDGWSDESKANYHYSFKARNSVISFQEKANRVLINQPQFLYPIFLFAECKEGWMFEGKFSVVELEERYVVLSRGTNFVNQDVLGIVDAQYQEGGRRYVAHLMIERSKEAVIAVKSLNNWICEICGIDFEKQYGVPYIEAHHKIPVSTYSENYLVQIEDFALLCPNCHKAVHIHMKESGKSYDEIRIALSGGS</sequence>
<dbReference type="AlphaFoldDB" id="A0A3D3R1E4"/>
<dbReference type="GO" id="GO:0004519">
    <property type="term" value="F:endonuclease activity"/>
    <property type="evidence" value="ECO:0007669"/>
    <property type="project" value="UniProtKB-KW"/>
</dbReference>
<dbReference type="Proteomes" id="UP000263642">
    <property type="component" value="Unassembled WGS sequence"/>
</dbReference>
<dbReference type="EMBL" id="DQAY01000042">
    <property type="protein sequence ID" value="HCO22671.1"/>
    <property type="molecule type" value="Genomic_DNA"/>
</dbReference>
<dbReference type="Pfam" id="PF01844">
    <property type="entry name" value="HNH"/>
    <property type="match status" value="1"/>
</dbReference>
<keyword evidence="2" id="KW-0540">Nuclease</keyword>
<dbReference type="Gene3D" id="1.10.30.50">
    <property type="match status" value="1"/>
</dbReference>
<comment type="caution">
    <text evidence="2">The sequence shown here is derived from an EMBL/GenBank/DDBJ whole genome shotgun (WGS) entry which is preliminary data.</text>
</comment>
<reference evidence="2 3" key="1">
    <citation type="journal article" date="2018" name="Nat. Biotechnol.">
        <title>A standardized bacterial taxonomy based on genome phylogeny substantially revises the tree of life.</title>
        <authorList>
            <person name="Parks D.H."/>
            <person name="Chuvochina M."/>
            <person name="Waite D.W."/>
            <person name="Rinke C."/>
            <person name="Skarshewski A."/>
            <person name="Chaumeil P.A."/>
            <person name="Hugenholtz P."/>
        </authorList>
    </citation>
    <scope>NUCLEOTIDE SEQUENCE [LARGE SCALE GENOMIC DNA]</scope>
    <source>
        <strain evidence="2">UBA9375</strain>
    </source>
</reference>
<keyword evidence="2" id="KW-0378">Hydrolase</keyword>
<dbReference type="GO" id="GO:0003676">
    <property type="term" value="F:nucleic acid binding"/>
    <property type="evidence" value="ECO:0007669"/>
    <property type="project" value="InterPro"/>
</dbReference>
<organism evidence="2 3">
    <name type="scientific">Gimesia maris</name>
    <dbReference type="NCBI Taxonomy" id="122"/>
    <lineage>
        <taxon>Bacteria</taxon>
        <taxon>Pseudomonadati</taxon>
        <taxon>Planctomycetota</taxon>
        <taxon>Planctomycetia</taxon>
        <taxon>Planctomycetales</taxon>
        <taxon>Planctomycetaceae</taxon>
        <taxon>Gimesia</taxon>
    </lineage>
</organism>